<comment type="caution">
    <text evidence="2">The sequence shown here is derived from an EMBL/GenBank/DDBJ whole genome shotgun (WGS) entry which is preliminary data.</text>
</comment>
<gene>
    <name evidence="2" type="ORF">GTH32_18295</name>
</gene>
<dbReference type="Proteomes" id="UP000470213">
    <property type="component" value="Unassembled WGS sequence"/>
</dbReference>
<feature type="transmembrane region" description="Helical" evidence="1">
    <location>
        <begin position="100"/>
        <end position="120"/>
    </location>
</feature>
<keyword evidence="1" id="KW-0472">Membrane</keyword>
<keyword evidence="1" id="KW-1133">Transmembrane helix</keyword>
<proteinExistence type="predicted"/>
<accession>A0A7X5RMH9</accession>
<organism evidence="2 3">
    <name type="scientific">Alteromonas profundi</name>
    <dbReference type="NCBI Taxonomy" id="2696062"/>
    <lineage>
        <taxon>Bacteria</taxon>
        <taxon>Pseudomonadati</taxon>
        <taxon>Pseudomonadota</taxon>
        <taxon>Gammaproteobacteria</taxon>
        <taxon>Alteromonadales</taxon>
        <taxon>Alteromonadaceae</taxon>
        <taxon>Alteromonas/Salinimonas group</taxon>
        <taxon>Alteromonas</taxon>
    </lineage>
</organism>
<name>A0A7X5RMH9_9ALTE</name>
<dbReference type="EMBL" id="JAAAWN010000041">
    <property type="protein sequence ID" value="NDV93123.1"/>
    <property type="molecule type" value="Genomic_DNA"/>
</dbReference>
<protein>
    <recommendedName>
        <fullName evidence="4">Riboflavin biosynthesis protein RibA</fullName>
    </recommendedName>
</protein>
<dbReference type="AlphaFoldDB" id="A0A7X5RMH9"/>
<reference evidence="2 3" key="1">
    <citation type="submission" date="2020-01" db="EMBL/GenBank/DDBJ databases">
        <authorList>
            <person name="Chen J."/>
            <person name="Zhu S."/>
            <person name="Yang J."/>
        </authorList>
    </citation>
    <scope>NUCLEOTIDE SEQUENCE [LARGE SCALE GENOMIC DNA]</scope>
    <source>
        <strain evidence="2 3">345S023</strain>
    </source>
</reference>
<dbReference type="RefSeq" id="WP_163088495.1">
    <property type="nucleotide sequence ID" value="NZ_JAAAWN010000041.1"/>
</dbReference>
<evidence type="ECO:0000313" key="2">
    <source>
        <dbReference type="EMBL" id="NDV93123.1"/>
    </source>
</evidence>
<evidence type="ECO:0000313" key="3">
    <source>
        <dbReference type="Proteomes" id="UP000470213"/>
    </source>
</evidence>
<keyword evidence="3" id="KW-1185">Reference proteome</keyword>
<keyword evidence="1" id="KW-0812">Transmembrane</keyword>
<evidence type="ECO:0008006" key="4">
    <source>
        <dbReference type="Google" id="ProtNLM"/>
    </source>
</evidence>
<evidence type="ECO:0000256" key="1">
    <source>
        <dbReference type="SAM" id="Phobius"/>
    </source>
</evidence>
<sequence length="170" mass="18288">MSNEIRGKVCAIYTDETSAKTAAESVREKAALKPDEVDILNPHDTQFDQKIENKDSQVGFFMLKAHIAMGIVGVVICVVIAAILSFVGPSYTQDSPMMTTLALSILGLFGGLMIAGFISLRPDQDGVVDQARNATREGKWVVVVNSPSHEKTEQAYNLLGKTAVSVTSSL</sequence>
<feature type="transmembrane region" description="Helical" evidence="1">
    <location>
        <begin position="67"/>
        <end position="88"/>
    </location>
</feature>